<protein>
    <recommendedName>
        <fullName evidence="2">Fido domain-containing protein</fullName>
    </recommendedName>
</protein>
<organism evidence="3 4">
    <name type="scientific">Marinicella pacifica</name>
    <dbReference type="NCBI Taxonomy" id="1171543"/>
    <lineage>
        <taxon>Bacteria</taxon>
        <taxon>Pseudomonadati</taxon>
        <taxon>Pseudomonadota</taxon>
        <taxon>Gammaproteobacteria</taxon>
        <taxon>Lysobacterales</taxon>
        <taxon>Marinicellaceae</taxon>
        <taxon>Marinicella</taxon>
    </lineage>
</organism>
<dbReference type="PANTHER" id="PTHR13504">
    <property type="entry name" value="FIDO DOMAIN-CONTAINING PROTEIN DDB_G0283145"/>
    <property type="match status" value="1"/>
</dbReference>
<name>A0A917CKW7_9GAMM</name>
<feature type="domain" description="Fido" evidence="2">
    <location>
        <begin position="58"/>
        <end position="199"/>
    </location>
</feature>
<evidence type="ECO:0000259" key="2">
    <source>
        <dbReference type="PROSITE" id="PS51459"/>
    </source>
</evidence>
<evidence type="ECO:0000313" key="3">
    <source>
        <dbReference type="EMBL" id="GGF89595.1"/>
    </source>
</evidence>
<proteinExistence type="predicted"/>
<reference evidence="3" key="1">
    <citation type="journal article" date="2014" name="Int. J. Syst. Evol. Microbiol.">
        <title>Complete genome sequence of Corynebacterium casei LMG S-19264T (=DSM 44701T), isolated from a smear-ripened cheese.</title>
        <authorList>
            <consortium name="US DOE Joint Genome Institute (JGI-PGF)"/>
            <person name="Walter F."/>
            <person name="Albersmeier A."/>
            <person name="Kalinowski J."/>
            <person name="Ruckert C."/>
        </authorList>
    </citation>
    <scope>NUCLEOTIDE SEQUENCE</scope>
    <source>
        <strain evidence="3">CGMCC 1.12181</strain>
    </source>
</reference>
<dbReference type="PROSITE" id="PS51459">
    <property type="entry name" value="FIDO"/>
    <property type="match status" value="1"/>
</dbReference>
<sequence length="202" mass="23382">MSKYSASGIQGQFESGSNELVLKNKLGIILPEEMGDAETLLLKKLYDYVFQSQLPQELTIQLIKTWHRKWLGPIYEWAGQFRAVNLSKENFVFANAELIPKLMLNMEVNYFSRFSELQNLDSQALVSYMAETHVEFILIHPFREGNGRLSRLILDVIAVKAGYYPMDYSLWDENKDYYFKSIQAGLSGNINHMKRLVKDILV</sequence>
<keyword evidence="4" id="KW-1185">Reference proteome</keyword>
<dbReference type="Pfam" id="PF02661">
    <property type="entry name" value="Fic"/>
    <property type="match status" value="1"/>
</dbReference>
<comment type="caution">
    <text evidence="3">The sequence shown here is derived from an EMBL/GenBank/DDBJ whole genome shotgun (WGS) entry which is preliminary data.</text>
</comment>
<dbReference type="AlphaFoldDB" id="A0A917CKW7"/>
<gene>
    <name evidence="3" type="ORF">GCM10011365_08460</name>
</gene>
<dbReference type="InterPro" id="IPR003812">
    <property type="entry name" value="Fido"/>
</dbReference>
<dbReference type="EMBL" id="BMEO01000003">
    <property type="protein sequence ID" value="GGF89595.1"/>
    <property type="molecule type" value="Genomic_DNA"/>
</dbReference>
<dbReference type="RefSeq" id="WP_188364447.1">
    <property type="nucleotide sequence ID" value="NZ_BAABJF010000017.1"/>
</dbReference>
<dbReference type="Gene3D" id="1.10.3290.10">
    <property type="entry name" value="Fido-like domain"/>
    <property type="match status" value="1"/>
</dbReference>
<dbReference type="InterPro" id="IPR040198">
    <property type="entry name" value="Fido_containing"/>
</dbReference>
<dbReference type="InterPro" id="IPR036597">
    <property type="entry name" value="Fido-like_dom_sf"/>
</dbReference>
<evidence type="ECO:0000256" key="1">
    <source>
        <dbReference type="PIRSR" id="PIRSR640198-1"/>
    </source>
</evidence>
<dbReference type="Proteomes" id="UP000605253">
    <property type="component" value="Unassembled WGS sequence"/>
</dbReference>
<dbReference type="PANTHER" id="PTHR13504:SF38">
    <property type="entry name" value="FIDO DOMAIN-CONTAINING PROTEIN"/>
    <property type="match status" value="1"/>
</dbReference>
<dbReference type="SUPFAM" id="SSF140931">
    <property type="entry name" value="Fic-like"/>
    <property type="match status" value="1"/>
</dbReference>
<accession>A0A917CKW7</accession>
<reference evidence="3" key="2">
    <citation type="submission" date="2020-09" db="EMBL/GenBank/DDBJ databases">
        <authorList>
            <person name="Sun Q."/>
            <person name="Zhou Y."/>
        </authorList>
    </citation>
    <scope>NUCLEOTIDE SEQUENCE</scope>
    <source>
        <strain evidence="3">CGMCC 1.12181</strain>
    </source>
</reference>
<feature type="active site" evidence="1">
    <location>
        <position position="140"/>
    </location>
</feature>
<evidence type="ECO:0000313" key="4">
    <source>
        <dbReference type="Proteomes" id="UP000605253"/>
    </source>
</evidence>